<dbReference type="FunFam" id="3.40.50.11500:FF:000004">
    <property type="entry name" value="DENN domain-containing protein 2C isoform X1"/>
    <property type="match status" value="1"/>
</dbReference>
<evidence type="ECO:0000256" key="2">
    <source>
        <dbReference type="SAM" id="MobiDB-lite"/>
    </source>
</evidence>
<dbReference type="GO" id="GO:0005085">
    <property type="term" value="F:guanyl-nucleotide exchange factor activity"/>
    <property type="evidence" value="ECO:0007669"/>
    <property type="project" value="UniProtKB-KW"/>
</dbReference>
<dbReference type="GO" id="GO:0005654">
    <property type="term" value="C:nucleoplasm"/>
    <property type="evidence" value="ECO:0007669"/>
    <property type="project" value="TreeGrafter"/>
</dbReference>
<accession>A0A8C5E2P3</accession>
<evidence type="ECO:0000259" key="3">
    <source>
        <dbReference type="PROSITE" id="PS50211"/>
    </source>
</evidence>
<dbReference type="InterPro" id="IPR001194">
    <property type="entry name" value="cDENN_dom"/>
</dbReference>
<dbReference type="Gene3D" id="3.40.50.11500">
    <property type="match status" value="1"/>
</dbReference>
<keyword evidence="1" id="KW-0344">Guanine-nucleotide releasing factor</keyword>
<evidence type="ECO:0000313" key="5">
    <source>
        <dbReference type="Proteomes" id="UP000694680"/>
    </source>
</evidence>
<organism evidence="4 5">
    <name type="scientific">Gouania willdenowi</name>
    <name type="common">Blunt-snouted clingfish</name>
    <name type="synonym">Lepadogaster willdenowi</name>
    <dbReference type="NCBI Taxonomy" id="441366"/>
    <lineage>
        <taxon>Eukaryota</taxon>
        <taxon>Metazoa</taxon>
        <taxon>Chordata</taxon>
        <taxon>Craniata</taxon>
        <taxon>Vertebrata</taxon>
        <taxon>Euteleostomi</taxon>
        <taxon>Actinopterygii</taxon>
        <taxon>Neopterygii</taxon>
        <taxon>Teleostei</taxon>
        <taxon>Neoteleostei</taxon>
        <taxon>Acanthomorphata</taxon>
        <taxon>Ovalentaria</taxon>
        <taxon>Blenniimorphae</taxon>
        <taxon>Blenniiformes</taxon>
        <taxon>Gobiesocoidei</taxon>
        <taxon>Gobiesocidae</taxon>
        <taxon>Gobiesocinae</taxon>
        <taxon>Gouania</taxon>
    </lineage>
</organism>
<dbReference type="Pfam" id="PF02141">
    <property type="entry name" value="DENN"/>
    <property type="match status" value="1"/>
</dbReference>
<proteinExistence type="predicted"/>
<dbReference type="Gene3D" id="3.30.450.200">
    <property type="match status" value="1"/>
</dbReference>
<dbReference type="SMART" id="SM00799">
    <property type="entry name" value="DENN"/>
    <property type="match status" value="1"/>
</dbReference>
<evidence type="ECO:0000256" key="1">
    <source>
        <dbReference type="ARBA" id="ARBA00022658"/>
    </source>
</evidence>
<reference evidence="4" key="1">
    <citation type="submission" date="2020-06" db="EMBL/GenBank/DDBJ databases">
        <authorList>
            <consortium name="Wellcome Sanger Institute Data Sharing"/>
        </authorList>
    </citation>
    <scope>NUCLEOTIDE SEQUENCE [LARGE SCALE GENOMIC DNA]</scope>
</reference>
<protein>
    <recommendedName>
        <fullName evidence="3">UDENN domain-containing protein</fullName>
    </recommendedName>
</protein>
<evidence type="ECO:0000313" key="4">
    <source>
        <dbReference type="Ensembl" id="ENSGWIP00000015443.1"/>
    </source>
</evidence>
<dbReference type="PANTHER" id="PTHR15288:SF2">
    <property type="entry name" value="DENN DOMAIN-CONTAINING PROTEIN 2D"/>
    <property type="match status" value="1"/>
</dbReference>
<reference evidence="4" key="3">
    <citation type="submission" date="2025-09" db="UniProtKB">
        <authorList>
            <consortium name="Ensembl"/>
        </authorList>
    </citation>
    <scope>IDENTIFICATION</scope>
</reference>
<reference evidence="4" key="2">
    <citation type="submission" date="2025-08" db="UniProtKB">
        <authorList>
            <consortium name="Ensembl"/>
        </authorList>
    </citation>
    <scope>IDENTIFICATION</scope>
</reference>
<dbReference type="InterPro" id="IPR005113">
    <property type="entry name" value="uDENN_dom"/>
</dbReference>
<sequence length="514" mass="58983">MSEPVSRRKKGPRLKDWRGRWSEQPKGNLLSDGSGKQNAIPSGEEDGRQGPLKRFSAMWSSFRKGKKDKIKDTESAELPVPAVAESTSRQPRYVSGQYFFEYLVVVSLKKNDGSIYEPQITYQHPKKDIMAKCQREEEAKILKAITLFCFPEGINWEPLTEYHSETFSFVLTEIDGSRRNGYCRRLLPGGRGARPPEAYCIISKLACFGLFSKIFDEVEKRRQISMAMIHPFMQKLREAPFPAPGNTVEIKSFIPESGTEIIRLTRPLDSWLEHVNFAKLFGCLTDEEVLLVFAAAVLERRIIFIAEELGTLSQVIHAVAALLYPFTWQHTFISIVPKILIDVVMAPTPYLLGVQKQLLDQVTDQGDLLVVDLSKNKRKTFIVSIGDEDSILPSKLQSEILEALQSKRKASTEEELNRVVSEAFLLFFVKTVGHFSSYVKYSRTGEPGVFEKRRFYKAIESKTTRHFVKNFIQTQMFDLFIQEVEQQQPGPQQGVFHQKILEHQERKKREKKRH</sequence>
<dbReference type="Pfam" id="PF03456">
    <property type="entry name" value="uDENN"/>
    <property type="match status" value="1"/>
</dbReference>
<feature type="region of interest" description="Disordered" evidence="2">
    <location>
        <begin position="1"/>
        <end position="52"/>
    </location>
</feature>
<feature type="domain" description="UDENN" evidence="3">
    <location>
        <begin position="101"/>
        <end position="492"/>
    </location>
</feature>
<dbReference type="Ensembl" id="ENSGWIT00000017065.1">
    <property type="protein sequence ID" value="ENSGWIP00000015443.1"/>
    <property type="gene ID" value="ENSGWIG00000008659.1"/>
</dbReference>
<dbReference type="AlphaFoldDB" id="A0A8C5E2P3"/>
<dbReference type="SMART" id="SM00801">
    <property type="entry name" value="dDENN"/>
    <property type="match status" value="1"/>
</dbReference>
<dbReference type="GO" id="GO:0005829">
    <property type="term" value="C:cytosol"/>
    <property type="evidence" value="ECO:0007669"/>
    <property type="project" value="TreeGrafter"/>
</dbReference>
<dbReference type="SMART" id="SM00800">
    <property type="entry name" value="uDENN"/>
    <property type="match status" value="1"/>
</dbReference>
<dbReference type="InterPro" id="IPR043153">
    <property type="entry name" value="DENN_C"/>
</dbReference>
<dbReference type="Proteomes" id="UP000694680">
    <property type="component" value="Chromosome 7"/>
</dbReference>
<dbReference type="PROSITE" id="PS50211">
    <property type="entry name" value="DENN"/>
    <property type="match status" value="1"/>
</dbReference>
<dbReference type="InterPro" id="IPR037516">
    <property type="entry name" value="Tripartite_DENN"/>
</dbReference>
<name>A0A8C5E2P3_GOUWI</name>
<dbReference type="Pfam" id="PF03455">
    <property type="entry name" value="dDENN"/>
    <property type="match status" value="1"/>
</dbReference>
<dbReference type="InterPro" id="IPR051942">
    <property type="entry name" value="DENN_domain_containing_2"/>
</dbReference>
<keyword evidence="5" id="KW-1185">Reference proteome</keyword>
<dbReference type="InterPro" id="IPR005112">
    <property type="entry name" value="dDENN_dom"/>
</dbReference>
<dbReference type="PANTHER" id="PTHR15288">
    <property type="entry name" value="DENN DOMAIN-CONTAINING PROTEIN 2"/>
    <property type="match status" value="1"/>
</dbReference>
<feature type="compositionally biased region" description="Basic and acidic residues" evidence="2">
    <location>
        <begin position="13"/>
        <end position="23"/>
    </location>
</feature>
<gene>
    <name evidence="4" type="primary">dennd2d</name>
</gene>